<gene>
    <name evidence="8" type="ORF">NKR23_g4971</name>
</gene>
<evidence type="ECO:0000256" key="1">
    <source>
        <dbReference type="ARBA" id="ARBA00004167"/>
    </source>
</evidence>
<dbReference type="PROSITE" id="PS51212">
    <property type="entry name" value="WSC"/>
    <property type="match status" value="1"/>
</dbReference>
<comment type="subcellular location">
    <subcellularLocation>
        <location evidence="1">Membrane</location>
        <topology evidence="1">Single-pass membrane protein</topology>
    </subcellularLocation>
</comment>
<dbReference type="GO" id="GO:0016020">
    <property type="term" value="C:membrane"/>
    <property type="evidence" value="ECO:0007669"/>
    <property type="project" value="UniProtKB-SubCell"/>
</dbReference>
<evidence type="ECO:0000256" key="4">
    <source>
        <dbReference type="ARBA" id="ARBA00023136"/>
    </source>
</evidence>
<feature type="transmembrane region" description="Helical" evidence="5">
    <location>
        <begin position="196"/>
        <end position="218"/>
    </location>
</feature>
<name>A0AA38RHD5_9PEZI</name>
<evidence type="ECO:0000259" key="7">
    <source>
        <dbReference type="PROSITE" id="PS51212"/>
    </source>
</evidence>
<keyword evidence="9" id="KW-1185">Reference proteome</keyword>
<keyword evidence="6" id="KW-0732">Signal</keyword>
<organism evidence="8 9">
    <name type="scientific">Pleurostoma richardsiae</name>
    <dbReference type="NCBI Taxonomy" id="41990"/>
    <lineage>
        <taxon>Eukaryota</taxon>
        <taxon>Fungi</taxon>
        <taxon>Dikarya</taxon>
        <taxon>Ascomycota</taxon>
        <taxon>Pezizomycotina</taxon>
        <taxon>Sordariomycetes</taxon>
        <taxon>Sordariomycetidae</taxon>
        <taxon>Calosphaeriales</taxon>
        <taxon>Pleurostomataceae</taxon>
        <taxon>Pleurostoma</taxon>
    </lineage>
</organism>
<feature type="chain" id="PRO_5041272379" evidence="6">
    <location>
        <begin position="20"/>
        <end position="289"/>
    </location>
</feature>
<dbReference type="SMART" id="SM00321">
    <property type="entry name" value="WSC"/>
    <property type="match status" value="1"/>
</dbReference>
<keyword evidence="2 5" id="KW-0812">Transmembrane</keyword>
<protein>
    <submittedName>
        <fullName evidence="8">Cell wall integrity and stress response component 1</fullName>
    </submittedName>
</protein>
<dbReference type="GO" id="GO:0071944">
    <property type="term" value="C:cell periphery"/>
    <property type="evidence" value="ECO:0007669"/>
    <property type="project" value="UniProtKB-ARBA"/>
</dbReference>
<dbReference type="Pfam" id="PF01822">
    <property type="entry name" value="WSC"/>
    <property type="match status" value="1"/>
</dbReference>
<evidence type="ECO:0000313" key="8">
    <source>
        <dbReference type="EMBL" id="KAJ9148677.1"/>
    </source>
</evidence>
<dbReference type="PANTHER" id="PTHR15549:SF26">
    <property type="entry name" value="AXIAL BUDDING PATTERN PROTEIN 2-RELATED"/>
    <property type="match status" value="1"/>
</dbReference>
<dbReference type="InterPro" id="IPR002889">
    <property type="entry name" value="WSC_carb-bd"/>
</dbReference>
<dbReference type="EMBL" id="JANBVO010000012">
    <property type="protein sequence ID" value="KAJ9148677.1"/>
    <property type="molecule type" value="Genomic_DNA"/>
</dbReference>
<accession>A0AA38RHD5</accession>
<reference evidence="8" key="1">
    <citation type="submission" date="2022-07" db="EMBL/GenBank/DDBJ databases">
        <title>Fungi with potential for degradation of polypropylene.</title>
        <authorList>
            <person name="Gostincar C."/>
        </authorList>
    </citation>
    <scope>NUCLEOTIDE SEQUENCE</scope>
    <source>
        <strain evidence="8">EXF-13308</strain>
    </source>
</reference>
<evidence type="ECO:0000256" key="3">
    <source>
        <dbReference type="ARBA" id="ARBA00022989"/>
    </source>
</evidence>
<feature type="domain" description="WSC" evidence="7">
    <location>
        <begin position="45"/>
        <end position="135"/>
    </location>
</feature>
<evidence type="ECO:0000256" key="6">
    <source>
        <dbReference type="SAM" id="SignalP"/>
    </source>
</evidence>
<keyword evidence="3 5" id="KW-1133">Transmembrane helix</keyword>
<comment type="caution">
    <text evidence="8">The sequence shown here is derived from an EMBL/GenBank/DDBJ whole genome shotgun (WGS) entry which is preliminary data.</text>
</comment>
<evidence type="ECO:0000256" key="5">
    <source>
        <dbReference type="SAM" id="Phobius"/>
    </source>
</evidence>
<evidence type="ECO:0000256" key="2">
    <source>
        <dbReference type="ARBA" id="ARBA00022692"/>
    </source>
</evidence>
<sequence length="289" mass="29880">MKSITIALAALAAASGVFADTTSGSSASTTSKGVEEPSAMPTLGAQIVQGCFSSYGELVFNSKQEYNSKSKCAHDICYAAGKLVAGTTGGNQCYCGDKYPPKISLANDSDCNAPCTGYDPQACGGIGFFTIYNTGVDLEVDYSDDSVASSSVSSSTAAASTSAVSTVSGSVIYVTQTAEPTESTAPKKHSSSNAGVIAGVVVAVVAVAGIVGGVFFFMRRKRNREIEEEHRRNAAVNAFIHGAKPPSSSGGISLTDSRLDPVMAQRRMSDGSIADNQDYSRRILRVTNA</sequence>
<evidence type="ECO:0000313" key="9">
    <source>
        <dbReference type="Proteomes" id="UP001174694"/>
    </source>
</evidence>
<feature type="signal peptide" evidence="6">
    <location>
        <begin position="1"/>
        <end position="19"/>
    </location>
</feature>
<dbReference type="PANTHER" id="PTHR15549">
    <property type="entry name" value="PAIRED IMMUNOGLOBULIN-LIKE TYPE 2 RECEPTOR"/>
    <property type="match status" value="1"/>
</dbReference>
<proteinExistence type="predicted"/>
<dbReference type="InterPro" id="IPR051694">
    <property type="entry name" value="Immunoregulatory_rcpt-like"/>
</dbReference>
<keyword evidence="4 5" id="KW-0472">Membrane</keyword>
<dbReference type="AlphaFoldDB" id="A0AA38RHD5"/>
<dbReference type="Proteomes" id="UP001174694">
    <property type="component" value="Unassembled WGS sequence"/>
</dbReference>